<keyword evidence="2" id="KW-1185">Reference proteome</keyword>
<protein>
    <submittedName>
        <fullName evidence="1">Uncharacterized protein</fullName>
    </submittedName>
</protein>
<organism evidence="1 2">
    <name type="scientific">Iris pallida</name>
    <name type="common">Sweet iris</name>
    <dbReference type="NCBI Taxonomy" id="29817"/>
    <lineage>
        <taxon>Eukaryota</taxon>
        <taxon>Viridiplantae</taxon>
        <taxon>Streptophyta</taxon>
        <taxon>Embryophyta</taxon>
        <taxon>Tracheophyta</taxon>
        <taxon>Spermatophyta</taxon>
        <taxon>Magnoliopsida</taxon>
        <taxon>Liliopsida</taxon>
        <taxon>Asparagales</taxon>
        <taxon>Iridaceae</taxon>
        <taxon>Iridoideae</taxon>
        <taxon>Irideae</taxon>
        <taxon>Iris</taxon>
    </lineage>
</organism>
<sequence>MLISLYLSSYYPKANGKIMLLGHLIVT</sequence>
<gene>
    <name evidence="1" type="ORF">M6B38_256270</name>
</gene>
<evidence type="ECO:0000313" key="1">
    <source>
        <dbReference type="EMBL" id="KAJ6852553.1"/>
    </source>
</evidence>
<reference evidence="1" key="1">
    <citation type="journal article" date="2023" name="GigaByte">
        <title>Genome assembly of the bearded iris, Iris pallida Lam.</title>
        <authorList>
            <person name="Bruccoleri R.E."/>
            <person name="Oakeley E.J."/>
            <person name="Faust A.M.E."/>
            <person name="Altorfer M."/>
            <person name="Dessus-Babus S."/>
            <person name="Burckhardt D."/>
            <person name="Oertli M."/>
            <person name="Naumann U."/>
            <person name="Petersen F."/>
            <person name="Wong J."/>
        </authorList>
    </citation>
    <scope>NUCLEOTIDE SEQUENCE</scope>
    <source>
        <strain evidence="1">GSM-AAB239-AS_SAM_17_03QT</strain>
    </source>
</reference>
<reference evidence="1" key="2">
    <citation type="submission" date="2023-04" db="EMBL/GenBank/DDBJ databases">
        <authorList>
            <person name="Bruccoleri R.E."/>
            <person name="Oakeley E.J."/>
            <person name="Faust A.-M."/>
            <person name="Dessus-Babus S."/>
            <person name="Altorfer M."/>
            <person name="Burckhardt D."/>
            <person name="Oertli M."/>
            <person name="Naumann U."/>
            <person name="Petersen F."/>
            <person name="Wong J."/>
        </authorList>
    </citation>
    <scope>NUCLEOTIDE SEQUENCE</scope>
    <source>
        <strain evidence="1">GSM-AAB239-AS_SAM_17_03QT</strain>
        <tissue evidence="1">Leaf</tissue>
    </source>
</reference>
<accession>A0AAX6IHY8</accession>
<dbReference type="Proteomes" id="UP001140949">
    <property type="component" value="Unassembled WGS sequence"/>
</dbReference>
<evidence type="ECO:0000313" key="2">
    <source>
        <dbReference type="Proteomes" id="UP001140949"/>
    </source>
</evidence>
<dbReference type="AlphaFoldDB" id="A0AAX6IHY8"/>
<comment type="caution">
    <text evidence="1">The sequence shown here is derived from an EMBL/GenBank/DDBJ whole genome shotgun (WGS) entry which is preliminary data.</text>
</comment>
<name>A0AAX6IHY8_IRIPA</name>
<dbReference type="EMBL" id="JANAVB010001800">
    <property type="protein sequence ID" value="KAJ6852553.1"/>
    <property type="molecule type" value="Genomic_DNA"/>
</dbReference>
<proteinExistence type="predicted"/>